<evidence type="ECO:0000256" key="1">
    <source>
        <dbReference type="SAM" id="MobiDB-lite"/>
    </source>
</evidence>
<feature type="compositionally biased region" description="Basic and acidic residues" evidence="1">
    <location>
        <begin position="133"/>
        <end position="147"/>
    </location>
</feature>
<feature type="compositionally biased region" description="Basic and acidic residues" evidence="1">
    <location>
        <begin position="164"/>
        <end position="177"/>
    </location>
</feature>
<protein>
    <submittedName>
        <fullName evidence="2">Uncharacterized protein</fullName>
    </submittedName>
</protein>
<dbReference type="AlphaFoldDB" id="A0A438EHW3"/>
<comment type="caution">
    <text evidence="2">The sequence shown here is derived from an EMBL/GenBank/DDBJ whole genome shotgun (WGS) entry which is preliminary data.</text>
</comment>
<dbReference type="EMBL" id="QGNW01001286">
    <property type="protein sequence ID" value="RVW47306.1"/>
    <property type="molecule type" value="Genomic_DNA"/>
</dbReference>
<proteinExistence type="predicted"/>
<feature type="region of interest" description="Disordered" evidence="1">
    <location>
        <begin position="118"/>
        <end position="183"/>
    </location>
</feature>
<sequence length="183" mass="20273">MPLSHPIYTGAHDLQNLPFSSYKAIGGSAPFFGSLSFSALKELPTTHTKPNSPSSPLLKKPRLENVTPPAAATSYLPQYCHQTASFPLQWIIWDRLYSPGRDSCYICYRLRSWKALQSAPHHHPNPKQNSAFRPKEPDLEFGFDKGRPTAKPAGNGGPKHNGHRPFENGEIRAENKPTESTAA</sequence>
<evidence type="ECO:0000313" key="2">
    <source>
        <dbReference type="EMBL" id="RVW47306.1"/>
    </source>
</evidence>
<dbReference type="Proteomes" id="UP000288805">
    <property type="component" value="Unassembled WGS sequence"/>
</dbReference>
<gene>
    <name evidence="2" type="ORF">CK203_089647</name>
</gene>
<organism evidence="2 3">
    <name type="scientific">Vitis vinifera</name>
    <name type="common">Grape</name>
    <dbReference type="NCBI Taxonomy" id="29760"/>
    <lineage>
        <taxon>Eukaryota</taxon>
        <taxon>Viridiplantae</taxon>
        <taxon>Streptophyta</taxon>
        <taxon>Embryophyta</taxon>
        <taxon>Tracheophyta</taxon>
        <taxon>Spermatophyta</taxon>
        <taxon>Magnoliopsida</taxon>
        <taxon>eudicotyledons</taxon>
        <taxon>Gunneridae</taxon>
        <taxon>Pentapetalae</taxon>
        <taxon>rosids</taxon>
        <taxon>Vitales</taxon>
        <taxon>Vitaceae</taxon>
        <taxon>Viteae</taxon>
        <taxon>Vitis</taxon>
    </lineage>
</organism>
<accession>A0A438EHW3</accession>
<reference evidence="2 3" key="1">
    <citation type="journal article" date="2018" name="PLoS Genet.">
        <title>Population sequencing reveals clonal diversity and ancestral inbreeding in the grapevine cultivar Chardonnay.</title>
        <authorList>
            <person name="Roach M.J."/>
            <person name="Johnson D.L."/>
            <person name="Bohlmann J."/>
            <person name="van Vuuren H.J."/>
            <person name="Jones S.J."/>
            <person name="Pretorius I.S."/>
            <person name="Schmidt S.A."/>
            <person name="Borneman A.R."/>
        </authorList>
    </citation>
    <scope>NUCLEOTIDE SEQUENCE [LARGE SCALE GENOMIC DNA]</scope>
    <source>
        <strain evidence="3">cv. Chardonnay</strain>
        <tissue evidence="2">Leaf</tissue>
    </source>
</reference>
<name>A0A438EHW3_VITVI</name>
<evidence type="ECO:0000313" key="3">
    <source>
        <dbReference type="Proteomes" id="UP000288805"/>
    </source>
</evidence>